<dbReference type="PANTHER" id="PTHR37485:SF1">
    <property type="entry name" value="CELL DIVISION PROTEIN FTSB"/>
    <property type="match status" value="1"/>
</dbReference>
<evidence type="ECO:0000256" key="5">
    <source>
        <dbReference type="ARBA" id="ARBA00023136"/>
    </source>
</evidence>
<gene>
    <name evidence="7" type="primary">ftsB</name>
    <name evidence="10" type="ORF">SAJA_10715</name>
</gene>
<dbReference type="InterPro" id="IPR023081">
    <property type="entry name" value="Cell_div_FtsB"/>
</dbReference>
<feature type="coiled-coil region" evidence="7">
    <location>
        <begin position="69"/>
        <end position="96"/>
    </location>
</feature>
<dbReference type="InterPro" id="IPR007060">
    <property type="entry name" value="FtsL/DivIC"/>
</dbReference>
<comment type="subunit">
    <text evidence="7">Part of a complex composed of FtsB, FtsL and FtsQ.</text>
</comment>
<dbReference type="HAMAP" id="MF_00599">
    <property type="entry name" value="FtsB"/>
    <property type="match status" value="1"/>
</dbReference>
<dbReference type="GO" id="GO:0005886">
    <property type="term" value="C:plasma membrane"/>
    <property type="evidence" value="ECO:0007669"/>
    <property type="project" value="UniProtKB-SubCell"/>
</dbReference>
<feature type="topological domain" description="Periplasmic" evidence="7">
    <location>
        <begin position="55"/>
        <end position="141"/>
    </location>
</feature>
<sequence>MVRDGGPDRGKREADSSQPAKTQSAPLIDRRLLFRVALVLLILVFLGLQYRLWVGEGSYAERHRIEMRRDALAQANAKARSRNDAMQAEVDDLKAGDGAAEARAREEMGMVKSGETFFLTVPDETGSSAQPARKRSPTDDD</sequence>
<dbReference type="PANTHER" id="PTHR37485">
    <property type="entry name" value="CELL DIVISION PROTEIN FTSB"/>
    <property type="match status" value="1"/>
</dbReference>
<dbReference type="OrthoDB" id="7061211at2"/>
<evidence type="ECO:0000256" key="9">
    <source>
        <dbReference type="SAM" id="Phobius"/>
    </source>
</evidence>
<feature type="compositionally biased region" description="Basic and acidic residues" evidence="8">
    <location>
        <begin position="1"/>
        <end position="15"/>
    </location>
</feature>
<dbReference type="GO" id="GO:0032153">
    <property type="term" value="C:cell division site"/>
    <property type="evidence" value="ECO:0007669"/>
    <property type="project" value="UniProtKB-UniRule"/>
</dbReference>
<evidence type="ECO:0000256" key="1">
    <source>
        <dbReference type="ARBA" id="ARBA00022475"/>
    </source>
</evidence>
<feature type="topological domain" description="Cytoplasmic" evidence="7">
    <location>
        <begin position="1"/>
        <end position="36"/>
    </location>
</feature>
<evidence type="ECO:0000256" key="2">
    <source>
        <dbReference type="ARBA" id="ARBA00022618"/>
    </source>
</evidence>
<keyword evidence="7" id="KW-0175">Coiled coil</keyword>
<keyword evidence="7" id="KW-0997">Cell inner membrane</keyword>
<reference evidence="10 11" key="1">
    <citation type="submission" date="2013-10" db="EMBL/GenBank/DDBJ databases">
        <title>Salinisphaera japonica YTM-1 Genome Sequencing.</title>
        <authorList>
            <person name="Lai Q."/>
            <person name="Li C."/>
            <person name="Shao Z."/>
        </authorList>
    </citation>
    <scope>NUCLEOTIDE SEQUENCE [LARGE SCALE GENOMIC DNA]</scope>
    <source>
        <strain evidence="10 11">YTM-1</strain>
    </source>
</reference>
<organism evidence="10 11">
    <name type="scientific">Salinisphaera japonica YTM-1</name>
    <dbReference type="NCBI Taxonomy" id="1209778"/>
    <lineage>
        <taxon>Bacteria</taxon>
        <taxon>Pseudomonadati</taxon>
        <taxon>Pseudomonadota</taxon>
        <taxon>Gammaproteobacteria</taxon>
        <taxon>Salinisphaerales</taxon>
        <taxon>Salinisphaeraceae</taxon>
        <taxon>Salinisphaera</taxon>
    </lineage>
</organism>
<dbReference type="FunCoup" id="A0A423PLS4">
    <property type="interactions" value="47"/>
</dbReference>
<keyword evidence="11" id="KW-1185">Reference proteome</keyword>
<keyword evidence="5 7" id="KW-0472">Membrane</keyword>
<comment type="function">
    <text evidence="7">Essential cell division protein. May link together the upstream cell division proteins, which are predominantly cytoplasmic, with the downstream cell division proteins, which are predominantly periplasmic.</text>
</comment>
<evidence type="ECO:0000256" key="4">
    <source>
        <dbReference type="ARBA" id="ARBA00022989"/>
    </source>
</evidence>
<dbReference type="RefSeq" id="WP_123658633.1">
    <property type="nucleotide sequence ID" value="NZ_AYKG01000034.1"/>
</dbReference>
<dbReference type="GO" id="GO:0030428">
    <property type="term" value="C:cell septum"/>
    <property type="evidence" value="ECO:0007669"/>
    <property type="project" value="TreeGrafter"/>
</dbReference>
<feature type="region of interest" description="Disordered" evidence="8">
    <location>
        <begin position="1"/>
        <end position="22"/>
    </location>
</feature>
<dbReference type="Pfam" id="PF04977">
    <property type="entry name" value="DivIC"/>
    <property type="match status" value="1"/>
</dbReference>
<keyword evidence="1 7" id="KW-1003">Cell membrane</keyword>
<feature type="transmembrane region" description="Helical" evidence="9">
    <location>
        <begin position="32"/>
        <end position="54"/>
    </location>
</feature>
<dbReference type="AlphaFoldDB" id="A0A423PLS4"/>
<protein>
    <recommendedName>
        <fullName evidence="7">Cell division protein FtsB</fullName>
    </recommendedName>
</protein>
<comment type="subcellular location">
    <subcellularLocation>
        <location evidence="7">Cell inner membrane</location>
        <topology evidence="7">Single-pass type II membrane protein</topology>
    </subcellularLocation>
    <text evidence="7">Localizes to the division septum.</text>
</comment>
<keyword evidence="6 7" id="KW-0131">Cell cycle</keyword>
<dbReference type="InParanoid" id="A0A423PLS4"/>
<evidence type="ECO:0000256" key="6">
    <source>
        <dbReference type="ARBA" id="ARBA00023306"/>
    </source>
</evidence>
<evidence type="ECO:0000256" key="8">
    <source>
        <dbReference type="SAM" id="MobiDB-lite"/>
    </source>
</evidence>
<dbReference type="GO" id="GO:0043093">
    <property type="term" value="P:FtsZ-dependent cytokinesis"/>
    <property type="evidence" value="ECO:0007669"/>
    <property type="project" value="UniProtKB-UniRule"/>
</dbReference>
<comment type="caution">
    <text evidence="10">The sequence shown here is derived from an EMBL/GenBank/DDBJ whole genome shotgun (WGS) entry which is preliminary data.</text>
</comment>
<evidence type="ECO:0000313" key="11">
    <source>
        <dbReference type="Proteomes" id="UP000285310"/>
    </source>
</evidence>
<name>A0A423PLS4_9GAMM</name>
<comment type="similarity">
    <text evidence="7">Belongs to the FtsB family.</text>
</comment>
<dbReference type="EMBL" id="AYKG01000034">
    <property type="protein sequence ID" value="ROO26543.1"/>
    <property type="molecule type" value="Genomic_DNA"/>
</dbReference>
<keyword evidence="4 7" id="KW-1133">Transmembrane helix</keyword>
<dbReference type="Proteomes" id="UP000285310">
    <property type="component" value="Unassembled WGS sequence"/>
</dbReference>
<evidence type="ECO:0000313" key="10">
    <source>
        <dbReference type="EMBL" id="ROO26543.1"/>
    </source>
</evidence>
<keyword evidence="3 7" id="KW-0812">Transmembrane</keyword>
<proteinExistence type="inferred from homology"/>
<accession>A0A423PLS4</accession>
<evidence type="ECO:0000256" key="3">
    <source>
        <dbReference type="ARBA" id="ARBA00022692"/>
    </source>
</evidence>
<evidence type="ECO:0000256" key="7">
    <source>
        <dbReference type="HAMAP-Rule" id="MF_00599"/>
    </source>
</evidence>
<feature type="region of interest" description="Disordered" evidence="8">
    <location>
        <begin position="120"/>
        <end position="141"/>
    </location>
</feature>
<keyword evidence="2 7" id="KW-0132">Cell division</keyword>